<dbReference type="GO" id="GO:0000287">
    <property type="term" value="F:magnesium ion binding"/>
    <property type="evidence" value="ECO:0007669"/>
    <property type="project" value="UniProtKB-UniRule"/>
</dbReference>
<keyword evidence="7 11" id="KW-0418">Kinase</keyword>
<comment type="subcellular location">
    <subcellularLocation>
        <location evidence="11">Cytoplasm</location>
    </subcellularLocation>
</comment>
<protein>
    <recommendedName>
        <fullName evidence="11">Stress response kinase A</fullName>
        <ecNumber evidence="11">2.7.11.1</ecNumber>
    </recommendedName>
    <alternativeName>
        <fullName evidence="11">Serine/threonine-protein kinase SrkA</fullName>
    </alternativeName>
</protein>
<dbReference type="Gene3D" id="1.10.510.10">
    <property type="entry name" value="Transferase(Phosphotransferase) domain 1"/>
    <property type="match status" value="1"/>
</dbReference>
<keyword evidence="6 11" id="KW-0547">Nucleotide-binding</keyword>
<evidence type="ECO:0000313" key="13">
    <source>
        <dbReference type="EMBL" id="GFE82186.1"/>
    </source>
</evidence>
<comment type="similarity">
    <text evidence="11">Belongs to the SrkA/RdoA protein kinase family.</text>
</comment>
<comment type="function">
    <text evidence="11">A protein kinase that phosphorylates Ser and Thr residues. Probably acts to suppress the effects of stress linked to accumulation of reactive oxygen species. Probably involved in the extracytoplasmic stress response.</text>
</comment>
<comment type="catalytic activity">
    <reaction evidence="11">
        <text>L-threonyl-[protein] + ATP = O-phospho-L-threonyl-[protein] + ADP + H(+)</text>
        <dbReference type="Rhea" id="RHEA:46608"/>
        <dbReference type="Rhea" id="RHEA-COMP:11060"/>
        <dbReference type="Rhea" id="RHEA-COMP:11605"/>
        <dbReference type="ChEBI" id="CHEBI:15378"/>
        <dbReference type="ChEBI" id="CHEBI:30013"/>
        <dbReference type="ChEBI" id="CHEBI:30616"/>
        <dbReference type="ChEBI" id="CHEBI:61977"/>
        <dbReference type="ChEBI" id="CHEBI:456216"/>
        <dbReference type="EC" id="2.7.11.1"/>
    </reaction>
</comment>
<dbReference type="GO" id="GO:0005524">
    <property type="term" value="F:ATP binding"/>
    <property type="evidence" value="ECO:0007669"/>
    <property type="project" value="UniProtKB-UniRule"/>
</dbReference>
<keyword evidence="10 11" id="KW-0346">Stress response</keyword>
<dbReference type="InterPro" id="IPR011009">
    <property type="entry name" value="Kinase-like_dom_sf"/>
</dbReference>
<keyword evidence="8 11" id="KW-0067">ATP-binding</keyword>
<keyword evidence="9 11" id="KW-0460">Magnesium</keyword>
<dbReference type="HAMAP" id="MF_01497">
    <property type="entry name" value="SrkA_kinase"/>
    <property type="match status" value="1"/>
</dbReference>
<keyword evidence="4 11" id="KW-0808">Transferase</keyword>
<dbReference type="EC" id="2.7.11.1" evidence="11"/>
<dbReference type="AlphaFoldDB" id="A0A829YI32"/>
<dbReference type="SUPFAM" id="SSF56112">
    <property type="entry name" value="Protein kinase-like (PK-like)"/>
    <property type="match status" value="1"/>
</dbReference>
<feature type="domain" description="Aminoglycoside phosphotransferase" evidence="12">
    <location>
        <begin position="40"/>
        <end position="270"/>
    </location>
</feature>
<evidence type="ECO:0000256" key="2">
    <source>
        <dbReference type="ARBA" id="ARBA00022527"/>
    </source>
</evidence>
<dbReference type="PANTHER" id="PTHR39573:SF1">
    <property type="entry name" value="STRESS RESPONSE KINASE A"/>
    <property type="match status" value="1"/>
</dbReference>
<dbReference type="EMBL" id="BLJN01000004">
    <property type="protein sequence ID" value="GFE82186.1"/>
    <property type="molecule type" value="Genomic_DNA"/>
</dbReference>
<keyword evidence="1 11" id="KW-0963">Cytoplasm</keyword>
<comment type="cofactor">
    <cofactor evidence="11">
        <name>Mg(2+)</name>
        <dbReference type="ChEBI" id="CHEBI:18420"/>
    </cofactor>
</comment>
<dbReference type="Pfam" id="PF01636">
    <property type="entry name" value="APH"/>
    <property type="match status" value="1"/>
</dbReference>
<reference evidence="14" key="1">
    <citation type="submission" date="2020-01" db="EMBL/GenBank/DDBJ databases">
        <title>'Steroidobacter agaridevorans' sp. nov., agar-degrading bacteria isolated from rhizosphere soils.</title>
        <authorList>
            <person name="Ikenaga M."/>
            <person name="Kataoka M."/>
            <person name="Murouchi A."/>
            <person name="Katsuragi S."/>
            <person name="Sakai M."/>
        </authorList>
    </citation>
    <scope>NUCLEOTIDE SEQUENCE [LARGE SCALE GENOMIC DNA]</scope>
    <source>
        <strain evidence="14">YU21-B</strain>
    </source>
</reference>
<evidence type="ECO:0000313" key="14">
    <source>
        <dbReference type="Proteomes" id="UP000445000"/>
    </source>
</evidence>
<feature type="binding site" evidence="11">
    <location>
        <position position="225"/>
    </location>
    <ligand>
        <name>Mg(2+)</name>
        <dbReference type="ChEBI" id="CHEBI:18420"/>
    </ligand>
</feature>
<dbReference type="Gene3D" id="3.30.200.70">
    <property type="match status" value="1"/>
</dbReference>
<dbReference type="PANTHER" id="PTHR39573">
    <property type="entry name" value="STRESS RESPONSE KINASE A"/>
    <property type="match status" value="1"/>
</dbReference>
<evidence type="ECO:0000256" key="1">
    <source>
        <dbReference type="ARBA" id="ARBA00022490"/>
    </source>
</evidence>
<evidence type="ECO:0000256" key="11">
    <source>
        <dbReference type="HAMAP-Rule" id="MF_01497"/>
    </source>
</evidence>
<feature type="site" description="ATP" evidence="11">
    <location>
        <position position="41"/>
    </location>
</feature>
<accession>A0A829YI32</accession>
<keyword evidence="5 11" id="KW-0479">Metal-binding</keyword>
<sequence length="333" mass="38621">MPNFMPRPDPHPYDRLTPDVIIAAVESLGRDSDRRILALNSYENRVYQVGMEQSAPLIVKFYRPGRWSDAAIHEEHGFALELAAAEVPVVPPLVRDGRTLFEYEGFRFALFERRGGRWPELGSATEREWMGRFLGRIHMIGRRQRFRHRERIDIGRMGEQSREFLLDNGWIPQHLEAAYESLTRDLLEAVSETFDNAHGVAELRLHGDCHRGNVLWTDDGPHFVDLDDCAMGPAIQDLWMLLSGNRNDMGEQLSQLLEGYSQFADFDYRELVLVESLRTLRMIHYSAWLARRWSDPAFPAAFPWFVEPRYWENQVLSLREQLGAIAEGPLDLR</sequence>
<evidence type="ECO:0000256" key="10">
    <source>
        <dbReference type="ARBA" id="ARBA00023016"/>
    </source>
</evidence>
<evidence type="ECO:0000256" key="7">
    <source>
        <dbReference type="ARBA" id="ARBA00022777"/>
    </source>
</evidence>
<name>A0A829YI32_9GAMM</name>
<dbReference type="GO" id="GO:0005737">
    <property type="term" value="C:cytoplasm"/>
    <property type="evidence" value="ECO:0007669"/>
    <property type="project" value="UniProtKB-SubCell"/>
</dbReference>
<dbReference type="InterPro" id="IPR032882">
    <property type="entry name" value="SrkA/RdoA"/>
</dbReference>
<keyword evidence="3 11" id="KW-0597">Phosphoprotein</keyword>
<gene>
    <name evidence="11 13" type="primary">srkA</name>
    <name evidence="13" type="ORF">GCM10011487_41860</name>
</gene>
<feature type="active site" evidence="11">
    <location>
        <position position="225"/>
    </location>
</feature>
<keyword evidence="2 11" id="KW-0723">Serine/threonine-protein kinase</keyword>
<evidence type="ECO:0000256" key="3">
    <source>
        <dbReference type="ARBA" id="ARBA00022553"/>
    </source>
</evidence>
<evidence type="ECO:0000256" key="4">
    <source>
        <dbReference type="ARBA" id="ARBA00022679"/>
    </source>
</evidence>
<feature type="active site" description="Proton acceptor" evidence="11">
    <location>
        <position position="208"/>
    </location>
</feature>
<evidence type="ECO:0000256" key="8">
    <source>
        <dbReference type="ARBA" id="ARBA00022840"/>
    </source>
</evidence>
<feature type="binding site" evidence="11">
    <location>
        <position position="213"/>
    </location>
    <ligand>
        <name>Mg(2+)</name>
        <dbReference type="ChEBI" id="CHEBI:18420"/>
    </ligand>
</feature>
<evidence type="ECO:0000256" key="5">
    <source>
        <dbReference type="ARBA" id="ARBA00022723"/>
    </source>
</evidence>
<keyword evidence="14" id="KW-1185">Reference proteome</keyword>
<dbReference type="Gene3D" id="1.20.1270.170">
    <property type="match status" value="1"/>
</dbReference>
<organism evidence="13 14">
    <name type="scientific">Steroidobacter agaridevorans</name>
    <dbReference type="NCBI Taxonomy" id="2695856"/>
    <lineage>
        <taxon>Bacteria</taxon>
        <taxon>Pseudomonadati</taxon>
        <taxon>Pseudomonadota</taxon>
        <taxon>Gammaproteobacteria</taxon>
        <taxon>Steroidobacterales</taxon>
        <taxon>Steroidobacteraceae</taxon>
        <taxon>Steroidobacter</taxon>
    </lineage>
</organism>
<dbReference type="Proteomes" id="UP000445000">
    <property type="component" value="Unassembled WGS sequence"/>
</dbReference>
<evidence type="ECO:0000256" key="9">
    <source>
        <dbReference type="ARBA" id="ARBA00022842"/>
    </source>
</evidence>
<dbReference type="InterPro" id="IPR002575">
    <property type="entry name" value="Aminoglycoside_PTrfase"/>
</dbReference>
<comment type="caution">
    <text evidence="13">The sequence shown here is derived from an EMBL/GenBank/DDBJ whole genome shotgun (WGS) entry which is preliminary data.</text>
</comment>
<comment type="catalytic activity">
    <reaction evidence="11">
        <text>L-seryl-[protein] + ATP = O-phospho-L-seryl-[protein] + ADP + H(+)</text>
        <dbReference type="Rhea" id="RHEA:17989"/>
        <dbReference type="Rhea" id="RHEA-COMP:9863"/>
        <dbReference type="Rhea" id="RHEA-COMP:11604"/>
        <dbReference type="ChEBI" id="CHEBI:15378"/>
        <dbReference type="ChEBI" id="CHEBI:29999"/>
        <dbReference type="ChEBI" id="CHEBI:30616"/>
        <dbReference type="ChEBI" id="CHEBI:83421"/>
        <dbReference type="ChEBI" id="CHEBI:456216"/>
        <dbReference type="EC" id="2.7.11.1"/>
    </reaction>
</comment>
<evidence type="ECO:0000256" key="6">
    <source>
        <dbReference type="ARBA" id="ARBA00022741"/>
    </source>
</evidence>
<dbReference type="GO" id="GO:0004674">
    <property type="term" value="F:protein serine/threonine kinase activity"/>
    <property type="evidence" value="ECO:0007669"/>
    <property type="project" value="UniProtKB-UniRule"/>
</dbReference>
<proteinExistence type="inferred from homology"/>
<dbReference type="NCBIfam" id="NF008738">
    <property type="entry name" value="PRK11768.1"/>
    <property type="match status" value="1"/>
</dbReference>
<evidence type="ECO:0000259" key="12">
    <source>
        <dbReference type="Pfam" id="PF01636"/>
    </source>
</evidence>
<comment type="subunit">
    <text evidence="11">Monomer.</text>
</comment>